<gene>
    <name evidence="10" type="primary">folK</name>
    <name evidence="10" type="ORF">QRT03_16970</name>
</gene>
<evidence type="ECO:0000256" key="8">
    <source>
        <dbReference type="ARBA" id="ARBA00022909"/>
    </source>
</evidence>
<keyword evidence="8" id="KW-0289">Folate biosynthesis</keyword>
<evidence type="ECO:0000256" key="7">
    <source>
        <dbReference type="ARBA" id="ARBA00022840"/>
    </source>
</evidence>
<dbReference type="SUPFAM" id="SSF55083">
    <property type="entry name" value="6-hydroxymethyl-7,8-dihydropterin pyrophosphokinase, HPPK"/>
    <property type="match status" value="1"/>
</dbReference>
<keyword evidence="5" id="KW-0547">Nucleotide-binding</keyword>
<evidence type="ECO:0000256" key="6">
    <source>
        <dbReference type="ARBA" id="ARBA00022777"/>
    </source>
</evidence>
<dbReference type="RefSeq" id="WP_286054109.1">
    <property type="nucleotide sequence ID" value="NZ_JASVWF010000003.1"/>
</dbReference>
<dbReference type="EC" id="2.7.6.3" evidence="3"/>
<evidence type="ECO:0000256" key="5">
    <source>
        <dbReference type="ARBA" id="ARBA00022741"/>
    </source>
</evidence>
<comment type="catalytic activity">
    <reaction evidence="1">
        <text>6-hydroxymethyl-7,8-dihydropterin + ATP = (7,8-dihydropterin-6-yl)methyl diphosphate + AMP + H(+)</text>
        <dbReference type="Rhea" id="RHEA:11412"/>
        <dbReference type="ChEBI" id="CHEBI:15378"/>
        <dbReference type="ChEBI" id="CHEBI:30616"/>
        <dbReference type="ChEBI" id="CHEBI:44841"/>
        <dbReference type="ChEBI" id="CHEBI:72950"/>
        <dbReference type="ChEBI" id="CHEBI:456215"/>
        <dbReference type="EC" id="2.7.6.3"/>
    </reaction>
</comment>
<dbReference type="PANTHER" id="PTHR43071:SF1">
    <property type="entry name" value="2-AMINO-4-HYDROXY-6-HYDROXYMETHYLDIHYDROPTERIDINE PYROPHOSPHOKINASE"/>
    <property type="match status" value="1"/>
</dbReference>
<dbReference type="Proteomes" id="UP001231924">
    <property type="component" value="Unassembled WGS sequence"/>
</dbReference>
<keyword evidence="7" id="KW-0067">ATP-binding</keyword>
<dbReference type="PANTHER" id="PTHR43071">
    <property type="entry name" value="2-AMINO-4-HYDROXY-6-HYDROXYMETHYLDIHYDROPTERIDINE PYROPHOSPHOKINASE"/>
    <property type="match status" value="1"/>
</dbReference>
<evidence type="ECO:0000313" key="11">
    <source>
        <dbReference type="Proteomes" id="UP001231924"/>
    </source>
</evidence>
<feature type="domain" description="7,8-dihydro-6-hydroxymethylpterin-pyrophosphokinase" evidence="9">
    <location>
        <begin position="88"/>
        <end position="99"/>
    </location>
</feature>
<keyword evidence="11" id="KW-1185">Reference proteome</keyword>
<dbReference type="Pfam" id="PF01288">
    <property type="entry name" value="HPPK"/>
    <property type="match status" value="1"/>
</dbReference>
<dbReference type="PROSITE" id="PS00794">
    <property type="entry name" value="HPPK"/>
    <property type="match status" value="1"/>
</dbReference>
<dbReference type="Gene3D" id="3.30.70.560">
    <property type="entry name" value="7,8-Dihydro-6-hydroxymethylpterin-pyrophosphokinase HPPK"/>
    <property type="match status" value="1"/>
</dbReference>
<evidence type="ECO:0000256" key="4">
    <source>
        <dbReference type="ARBA" id="ARBA00022679"/>
    </source>
</evidence>
<reference evidence="10 11" key="1">
    <citation type="submission" date="2023-06" db="EMBL/GenBank/DDBJ databases">
        <title>Actinomycetospora Odt1-22.</title>
        <authorList>
            <person name="Supong K."/>
        </authorList>
    </citation>
    <scope>NUCLEOTIDE SEQUENCE [LARGE SCALE GENOMIC DNA]</scope>
    <source>
        <strain evidence="10 11">Odt1-22</strain>
    </source>
</reference>
<accession>A0ABT7MAH1</accession>
<comment type="caution">
    <text evidence="10">The sequence shown here is derived from an EMBL/GenBank/DDBJ whole genome shotgun (WGS) entry which is preliminary data.</text>
</comment>
<evidence type="ECO:0000256" key="1">
    <source>
        <dbReference type="ARBA" id="ARBA00000198"/>
    </source>
</evidence>
<organism evidence="10 11">
    <name type="scientific">Actinomycetospora termitidis</name>
    <dbReference type="NCBI Taxonomy" id="3053470"/>
    <lineage>
        <taxon>Bacteria</taxon>
        <taxon>Bacillati</taxon>
        <taxon>Actinomycetota</taxon>
        <taxon>Actinomycetes</taxon>
        <taxon>Pseudonocardiales</taxon>
        <taxon>Pseudonocardiaceae</taxon>
        <taxon>Actinomycetospora</taxon>
    </lineage>
</organism>
<keyword evidence="6" id="KW-0418">Kinase</keyword>
<dbReference type="InterPro" id="IPR000550">
    <property type="entry name" value="Hppk"/>
</dbReference>
<protein>
    <recommendedName>
        <fullName evidence="3">2-amino-4-hydroxy-6-hydroxymethyldihydropteridine diphosphokinase</fullName>
        <ecNumber evidence="3">2.7.6.3</ecNumber>
    </recommendedName>
</protein>
<sequence length="169" mass="18098">MTRAVLSVGSNVGDRRGHLAAVLAATAPWLRAVSSTYRTAPWGGVDQDDFLNLVVVVDDPQADARTWLDRAQALEADRARDRSGAAVRWGPRTLDVDVLTVAEPDGTPVTSDDPVLVLPHPRLQERAFVLVPWAEIAPDDEVPGRGRVSDLVAALPDAERAGVAVEGRP</sequence>
<dbReference type="NCBIfam" id="TIGR01498">
    <property type="entry name" value="folK"/>
    <property type="match status" value="1"/>
</dbReference>
<dbReference type="EMBL" id="JASVWF010000003">
    <property type="protein sequence ID" value="MDL5157660.1"/>
    <property type="molecule type" value="Genomic_DNA"/>
</dbReference>
<evidence type="ECO:0000256" key="3">
    <source>
        <dbReference type="ARBA" id="ARBA00013253"/>
    </source>
</evidence>
<evidence type="ECO:0000259" key="9">
    <source>
        <dbReference type="PROSITE" id="PS00794"/>
    </source>
</evidence>
<dbReference type="CDD" id="cd00483">
    <property type="entry name" value="HPPK"/>
    <property type="match status" value="1"/>
</dbReference>
<dbReference type="InterPro" id="IPR035907">
    <property type="entry name" value="Hppk_sf"/>
</dbReference>
<keyword evidence="4 10" id="KW-0808">Transferase</keyword>
<evidence type="ECO:0000313" key="10">
    <source>
        <dbReference type="EMBL" id="MDL5157660.1"/>
    </source>
</evidence>
<comment type="pathway">
    <text evidence="2">Cofactor biosynthesis; tetrahydrofolate biosynthesis; 2-amino-4-hydroxy-6-hydroxymethyl-7,8-dihydropteridine diphosphate from 7,8-dihydroneopterin triphosphate: step 4/4.</text>
</comment>
<evidence type="ECO:0000256" key="2">
    <source>
        <dbReference type="ARBA" id="ARBA00005051"/>
    </source>
</evidence>
<proteinExistence type="predicted"/>
<name>A0ABT7MAH1_9PSEU</name>
<dbReference type="GO" id="GO:0003848">
    <property type="term" value="F:2-amino-4-hydroxy-6-hydroxymethyldihydropteridine diphosphokinase activity"/>
    <property type="evidence" value="ECO:0007669"/>
    <property type="project" value="UniProtKB-EC"/>
</dbReference>